<evidence type="ECO:0000313" key="6">
    <source>
        <dbReference type="Proteomes" id="UP000645217"/>
    </source>
</evidence>
<keyword evidence="3" id="KW-0804">Transcription</keyword>
<reference evidence="5" key="2">
    <citation type="submission" date="2020-09" db="EMBL/GenBank/DDBJ databases">
        <authorList>
            <person name="Sun Q."/>
            <person name="Ohkuma M."/>
        </authorList>
    </citation>
    <scope>NUCLEOTIDE SEQUENCE</scope>
    <source>
        <strain evidence="5">JCM 13064</strain>
    </source>
</reference>
<dbReference type="Pfam" id="PF12833">
    <property type="entry name" value="HTH_18"/>
    <property type="match status" value="1"/>
</dbReference>
<dbReference type="SMART" id="SM00342">
    <property type="entry name" value="HTH_ARAC"/>
    <property type="match status" value="1"/>
</dbReference>
<dbReference type="PANTHER" id="PTHR43280:SF32">
    <property type="entry name" value="TRANSCRIPTIONAL REGULATORY PROTEIN"/>
    <property type="match status" value="1"/>
</dbReference>
<accession>A0A917QSS5</accession>
<reference evidence="5" key="1">
    <citation type="journal article" date="2014" name="Int. J. Syst. Evol. Microbiol.">
        <title>Complete genome sequence of Corynebacterium casei LMG S-19264T (=DSM 44701T), isolated from a smear-ripened cheese.</title>
        <authorList>
            <consortium name="US DOE Joint Genome Institute (JGI-PGF)"/>
            <person name="Walter F."/>
            <person name="Albersmeier A."/>
            <person name="Kalinowski J."/>
            <person name="Ruckert C."/>
        </authorList>
    </citation>
    <scope>NUCLEOTIDE SEQUENCE</scope>
    <source>
        <strain evidence="5">JCM 13064</strain>
    </source>
</reference>
<evidence type="ECO:0000313" key="5">
    <source>
        <dbReference type="EMBL" id="GGK66719.1"/>
    </source>
</evidence>
<keyword evidence="6" id="KW-1185">Reference proteome</keyword>
<dbReference type="RefSeq" id="WP_189161476.1">
    <property type="nucleotide sequence ID" value="NZ_BMNT01000003.1"/>
</dbReference>
<sequence>MVKNGHEAIPEIRYVPSEAGTVGVEVMTIAELRRRMHRHGEAEGARDAEGAGRAQRPDFHLLLTVEQGLLWHMVDFADHAVTDSTWLWVRPAQVQRFGDLSAATGTLVLFQPDFLDPATAGDVRLDDPFGRTLWQITAEDAPALRQALDHLAHEYGTTRVPAPTRSAILQRLLAVLLLRLTHSAAPAGTPPAEHTETFQRFRAAVETNFTWARDVGHYARVLGYSPRTLTRAALAAAGVGAKEFIDRRVVLEAKRLLAHGDEPVGSIGARLGFLDTSNFVKYFDQRTGTTPAAFRSRYRPARAGR</sequence>
<evidence type="ECO:0000256" key="2">
    <source>
        <dbReference type="ARBA" id="ARBA00023125"/>
    </source>
</evidence>
<gene>
    <name evidence="5" type="ORF">GCM10007964_07210</name>
</gene>
<dbReference type="SUPFAM" id="SSF46689">
    <property type="entry name" value="Homeodomain-like"/>
    <property type="match status" value="1"/>
</dbReference>
<keyword evidence="1" id="KW-0805">Transcription regulation</keyword>
<dbReference type="PROSITE" id="PS01124">
    <property type="entry name" value="HTH_ARAC_FAMILY_2"/>
    <property type="match status" value="1"/>
</dbReference>
<dbReference type="Proteomes" id="UP000645217">
    <property type="component" value="Unassembled WGS sequence"/>
</dbReference>
<evidence type="ECO:0000256" key="3">
    <source>
        <dbReference type="ARBA" id="ARBA00023163"/>
    </source>
</evidence>
<dbReference type="AlphaFoldDB" id="A0A917QSS5"/>
<dbReference type="InterPro" id="IPR018060">
    <property type="entry name" value="HTH_AraC"/>
</dbReference>
<name>A0A917QSS5_9ACTN</name>
<protein>
    <submittedName>
        <fullName evidence="5">Transcriptional regulator</fullName>
    </submittedName>
</protein>
<dbReference type="EMBL" id="BMNT01000003">
    <property type="protein sequence ID" value="GGK66719.1"/>
    <property type="molecule type" value="Genomic_DNA"/>
</dbReference>
<evidence type="ECO:0000256" key="1">
    <source>
        <dbReference type="ARBA" id="ARBA00023015"/>
    </source>
</evidence>
<organism evidence="5 6">
    <name type="scientific">Sphaerisporangium melleum</name>
    <dbReference type="NCBI Taxonomy" id="321316"/>
    <lineage>
        <taxon>Bacteria</taxon>
        <taxon>Bacillati</taxon>
        <taxon>Actinomycetota</taxon>
        <taxon>Actinomycetes</taxon>
        <taxon>Streptosporangiales</taxon>
        <taxon>Streptosporangiaceae</taxon>
        <taxon>Sphaerisporangium</taxon>
    </lineage>
</organism>
<dbReference type="GO" id="GO:0003700">
    <property type="term" value="F:DNA-binding transcription factor activity"/>
    <property type="evidence" value="ECO:0007669"/>
    <property type="project" value="InterPro"/>
</dbReference>
<dbReference type="InterPro" id="IPR009057">
    <property type="entry name" value="Homeodomain-like_sf"/>
</dbReference>
<dbReference type="PANTHER" id="PTHR43280">
    <property type="entry name" value="ARAC-FAMILY TRANSCRIPTIONAL REGULATOR"/>
    <property type="match status" value="1"/>
</dbReference>
<dbReference type="GO" id="GO:0043565">
    <property type="term" value="F:sequence-specific DNA binding"/>
    <property type="evidence" value="ECO:0007669"/>
    <property type="project" value="InterPro"/>
</dbReference>
<feature type="domain" description="HTH araC/xylS-type" evidence="4">
    <location>
        <begin position="199"/>
        <end position="297"/>
    </location>
</feature>
<evidence type="ECO:0000259" key="4">
    <source>
        <dbReference type="PROSITE" id="PS01124"/>
    </source>
</evidence>
<comment type="caution">
    <text evidence="5">The sequence shown here is derived from an EMBL/GenBank/DDBJ whole genome shotgun (WGS) entry which is preliminary data.</text>
</comment>
<proteinExistence type="predicted"/>
<dbReference type="Gene3D" id="1.10.10.60">
    <property type="entry name" value="Homeodomain-like"/>
    <property type="match status" value="1"/>
</dbReference>
<keyword evidence="2" id="KW-0238">DNA-binding</keyword>